<dbReference type="EMBL" id="CP002799">
    <property type="protein sequence ID" value="AEG51009.1"/>
    <property type="molecule type" value="Genomic_DNA"/>
</dbReference>
<evidence type="ECO:0000256" key="1">
    <source>
        <dbReference type="PROSITE-ProRule" id="PRU00339"/>
    </source>
</evidence>
<evidence type="ECO:0000256" key="2">
    <source>
        <dbReference type="SAM" id="SignalP"/>
    </source>
</evidence>
<dbReference type="Pfam" id="PF14559">
    <property type="entry name" value="TPR_19"/>
    <property type="match status" value="1"/>
</dbReference>
<feature type="signal peptide" evidence="2">
    <location>
        <begin position="1"/>
        <end position="20"/>
    </location>
</feature>
<accession>F6F3J7</accession>
<dbReference type="NCBIfam" id="TIGR04390">
    <property type="entry name" value="OMP_YaiO_dom"/>
    <property type="match status" value="1"/>
</dbReference>
<keyword evidence="2" id="KW-0732">Signal</keyword>
<dbReference type="STRING" id="690566.Sphch_3414"/>
<keyword evidence="4" id="KW-1185">Reference proteome</keyword>
<dbReference type="Proteomes" id="UP000007150">
    <property type="component" value="Chromosome 2"/>
</dbReference>
<dbReference type="AlphaFoldDB" id="F6F3J7"/>
<dbReference type="RefSeq" id="WP_013849239.1">
    <property type="nucleotide sequence ID" value="NC_015594.1"/>
</dbReference>
<organism evidence="3 4">
    <name type="scientific">Sphingobium chlorophenolicum L-1</name>
    <dbReference type="NCBI Taxonomy" id="690566"/>
    <lineage>
        <taxon>Bacteria</taxon>
        <taxon>Pseudomonadati</taxon>
        <taxon>Pseudomonadota</taxon>
        <taxon>Alphaproteobacteria</taxon>
        <taxon>Sphingomonadales</taxon>
        <taxon>Sphingomonadaceae</taxon>
        <taxon>Sphingobium</taxon>
    </lineage>
</organism>
<dbReference type="InterPro" id="IPR030887">
    <property type="entry name" value="Beta-barrel_YaiO"/>
</dbReference>
<feature type="chain" id="PRO_5003334031" evidence="2">
    <location>
        <begin position="21"/>
        <end position="380"/>
    </location>
</feature>
<evidence type="ECO:0000313" key="4">
    <source>
        <dbReference type="Proteomes" id="UP000007150"/>
    </source>
</evidence>
<evidence type="ECO:0000313" key="3">
    <source>
        <dbReference type="EMBL" id="AEG51009.1"/>
    </source>
</evidence>
<dbReference type="HOGENOM" id="CLU_727410_0_0_5"/>
<dbReference type="InterPro" id="IPR011990">
    <property type="entry name" value="TPR-like_helical_dom_sf"/>
</dbReference>
<feature type="repeat" description="TPR" evidence="1">
    <location>
        <begin position="65"/>
        <end position="98"/>
    </location>
</feature>
<gene>
    <name evidence="3" type="ORF">Sphch_3414</name>
</gene>
<dbReference type="InterPro" id="IPR019734">
    <property type="entry name" value="TPR_rpt"/>
</dbReference>
<dbReference type="PROSITE" id="PS50005">
    <property type="entry name" value="TPR"/>
    <property type="match status" value="1"/>
</dbReference>
<keyword evidence="1" id="KW-0802">TPR repeat</keyword>
<reference evidence="3 4" key="1">
    <citation type="submission" date="2011-05" db="EMBL/GenBank/DDBJ databases">
        <title>Complete sequence of chromosome 2 of Sphingobium chlorophenolicum L-1.</title>
        <authorList>
            <consortium name="US DOE Joint Genome Institute"/>
            <person name="Lucas S."/>
            <person name="Han J."/>
            <person name="Lapidus A."/>
            <person name="Cheng J.-F."/>
            <person name="Goodwin L."/>
            <person name="Pitluck S."/>
            <person name="Peters L."/>
            <person name="Daligault H."/>
            <person name="Han C."/>
            <person name="Tapia R."/>
            <person name="Land M."/>
            <person name="Hauser L."/>
            <person name="Kyrpides N."/>
            <person name="Ivanova N."/>
            <person name="Pagani I."/>
            <person name="Turner P."/>
            <person name="Copley S."/>
            <person name="Woyke T."/>
        </authorList>
    </citation>
    <scope>NUCLEOTIDE SEQUENCE [LARGE SCALE GENOMIC DNA]</scope>
    <source>
        <strain evidence="3 4">L-1</strain>
    </source>
</reference>
<proteinExistence type="predicted"/>
<dbReference type="KEGG" id="sch:Sphch_3414"/>
<sequence precursor="true">MRAASACAMALLTAAGTAQALPAVSGPAATRDAQIAAAHDAVERGDEAQAIALLDRANADFPGDAEILRLLGSAHAFAGHYPLAIATLRQAQQLAPMDNDIGAALARAYLWSGDRAAAEREVAAMEQRLPGDAEAAAIRRQLRPEDAPAASGRFGVAAAQALSHVSFAHRPSQTWSATTLAAFGRVAPGTVLAVAAEREDRQSFVDTRIEGRIDRSFGPHVRAYAAVAATPKADFREKWGVSGGVEADVTRYATVLADLRHAEYRDVSVTTFLPGVRLTAARLGVSATVRMINLWDEQGTHRSGVSGRLDGTLAHGATLYAGAATYPDTEAGITRQVHSLFAGAAVPLAERITLRAGLDYDRRRATYTRKGGSVGIRIGF</sequence>
<protein>
    <submittedName>
        <fullName evidence="3">Uncharacterized protein</fullName>
    </submittedName>
</protein>
<dbReference type="SUPFAM" id="SSF48452">
    <property type="entry name" value="TPR-like"/>
    <property type="match status" value="1"/>
</dbReference>
<name>F6F3J7_SPHCR</name>
<dbReference type="Gene3D" id="1.25.40.10">
    <property type="entry name" value="Tetratricopeptide repeat domain"/>
    <property type="match status" value="1"/>
</dbReference>